<protein>
    <submittedName>
        <fullName evidence="1">Uncharacterized protein</fullName>
    </submittedName>
</protein>
<organism evidence="1 2">
    <name type="scientific">Planococcus citreus</name>
    <dbReference type="NCBI Taxonomy" id="1373"/>
    <lineage>
        <taxon>Bacteria</taxon>
        <taxon>Bacillati</taxon>
        <taxon>Bacillota</taxon>
        <taxon>Bacilli</taxon>
        <taxon>Bacillales</taxon>
        <taxon>Caryophanaceae</taxon>
        <taxon>Planococcus</taxon>
    </lineage>
</organism>
<evidence type="ECO:0000313" key="2">
    <source>
        <dbReference type="Proteomes" id="UP000280791"/>
    </source>
</evidence>
<accession>A0A497YJR1</accession>
<dbReference type="AlphaFoldDB" id="A0A497YJR1"/>
<keyword evidence="2" id="KW-1185">Reference proteome</keyword>
<dbReference type="RefSeq" id="WP_121299147.1">
    <property type="nucleotide sequence ID" value="NZ_QBEW01000027.1"/>
</dbReference>
<evidence type="ECO:0000313" key="1">
    <source>
        <dbReference type="EMBL" id="RLJ91337.1"/>
    </source>
</evidence>
<reference evidence="1 2" key="1">
    <citation type="submission" date="2018-10" db="EMBL/GenBank/DDBJ databases">
        <title>Genomic Encyclopedia of Type Strains, Phase IV (KMG-IV): sequencing the most valuable type-strain genomes for metagenomic binning, comparative biology and taxonomic classification.</title>
        <authorList>
            <person name="Goeker M."/>
        </authorList>
    </citation>
    <scope>NUCLEOTIDE SEQUENCE [LARGE SCALE GENOMIC DNA]</scope>
    <source>
        <strain evidence="1 2">DSM 20549</strain>
    </source>
</reference>
<dbReference type="OrthoDB" id="2720271at2"/>
<dbReference type="EMBL" id="RCCP01000001">
    <property type="protein sequence ID" value="RLJ91337.1"/>
    <property type="molecule type" value="Genomic_DNA"/>
</dbReference>
<sequence length="117" mass="13832">MNDGMIAYLLKSEVAKLGEEQRQLYRFIIELEDALAEQADTVEEFRRLLVLHSPFEQAAYRYNRSLKEVSAMMQQIEAELGDKIEARRERAKWLDYTDRFAGETGREDKQFFLFVSE</sequence>
<comment type="caution">
    <text evidence="1">The sequence shown here is derived from an EMBL/GenBank/DDBJ whole genome shotgun (WGS) entry which is preliminary data.</text>
</comment>
<gene>
    <name evidence="1" type="ORF">DFR62_1501</name>
</gene>
<proteinExistence type="predicted"/>
<name>A0A497YJR1_9BACL</name>
<dbReference type="Proteomes" id="UP000280791">
    <property type="component" value="Unassembled WGS sequence"/>
</dbReference>